<reference evidence="6" key="1">
    <citation type="journal article" date="2013" name="Environ. Microbiol.">
        <title>Seasonally variable intestinal metagenomes of the red palm weevil (Rhynchophorus ferrugineus).</title>
        <authorList>
            <person name="Jia S."/>
            <person name="Zhang X."/>
            <person name="Zhang G."/>
            <person name="Yin A."/>
            <person name="Zhang S."/>
            <person name="Li F."/>
            <person name="Wang L."/>
            <person name="Zhao D."/>
            <person name="Yun Q."/>
            <person name="Tala"/>
            <person name="Wang J."/>
            <person name="Sun G."/>
            <person name="Baabdullah M."/>
            <person name="Yu X."/>
            <person name="Hu S."/>
            <person name="Al-Mssallem I.S."/>
            <person name="Yu J."/>
        </authorList>
    </citation>
    <scope>NUCLEOTIDE SEQUENCE</scope>
</reference>
<dbReference type="PANTHER" id="PTHR43101">
    <property type="entry name" value="BETA-FRUCTOSIDASE"/>
    <property type="match status" value="1"/>
</dbReference>
<dbReference type="PANTHER" id="PTHR43101:SF1">
    <property type="entry name" value="BETA-FRUCTOSIDASE"/>
    <property type="match status" value="1"/>
</dbReference>
<evidence type="ECO:0000256" key="1">
    <source>
        <dbReference type="ARBA" id="ARBA00009902"/>
    </source>
</evidence>
<evidence type="ECO:0000256" key="3">
    <source>
        <dbReference type="ARBA" id="ARBA00023295"/>
    </source>
</evidence>
<protein>
    <submittedName>
        <fullName evidence="6">Glyco_hydro_32N</fullName>
    </submittedName>
</protein>
<evidence type="ECO:0000256" key="2">
    <source>
        <dbReference type="ARBA" id="ARBA00022801"/>
    </source>
</evidence>
<evidence type="ECO:0000259" key="5">
    <source>
        <dbReference type="Pfam" id="PF00251"/>
    </source>
</evidence>
<dbReference type="EMBL" id="KF118857">
    <property type="protein sequence ID" value="AIA86121.1"/>
    <property type="molecule type" value="Genomic_DNA"/>
</dbReference>
<dbReference type="InterPro" id="IPR051214">
    <property type="entry name" value="GH32_Enzymes"/>
</dbReference>
<feature type="region of interest" description="Disordered" evidence="4">
    <location>
        <begin position="73"/>
        <end position="111"/>
    </location>
</feature>
<sequence>MEPLRKAVRPKAHAAPRENAMFRTFGSLYSRGNYHVFFEHFPFGLYSSRRYIAHSTSEDLLLWHNDPMAIYPTKKEDEDGAYEGSAIADEKRRDRPLLRGDQLPQAGSGRP</sequence>
<keyword evidence="2" id="KW-0378">Hydrolase</keyword>
<dbReference type="InterPro" id="IPR023296">
    <property type="entry name" value="Glyco_hydro_beta-prop_sf"/>
</dbReference>
<dbReference type="AlphaFoldDB" id="A0A060C044"/>
<keyword evidence="3" id="KW-0326">Glycosidase</keyword>
<dbReference type="InterPro" id="IPR013148">
    <property type="entry name" value="Glyco_hydro_32_N"/>
</dbReference>
<name>A0A060C044_9TRYP</name>
<evidence type="ECO:0000313" key="6">
    <source>
        <dbReference type="EMBL" id="AIA86121.1"/>
    </source>
</evidence>
<evidence type="ECO:0000256" key="4">
    <source>
        <dbReference type="SAM" id="MobiDB-lite"/>
    </source>
</evidence>
<dbReference type="Pfam" id="PF00251">
    <property type="entry name" value="Glyco_hydro_32N"/>
    <property type="match status" value="1"/>
</dbReference>
<comment type="similarity">
    <text evidence="1">Belongs to the glycosyl hydrolase 32 family.</text>
</comment>
<dbReference type="GO" id="GO:0016798">
    <property type="term" value="F:hydrolase activity, acting on glycosyl bonds"/>
    <property type="evidence" value="ECO:0007669"/>
    <property type="project" value="UniProtKB-KW"/>
</dbReference>
<dbReference type="SUPFAM" id="SSF75005">
    <property type="entry name" value="Arabinanase/levansucrase/invertase"/>
    <property type="match status" value="1"/>
</dbReference>
<proteinExistence type="inferred from homology"/>
<feature type="domain" description="Glycosyl hydrolase family 32 N-terminal" evidence="5">
    <location>
        <begin position="13"/>
        <end position="91"/>
    </location>
</feature>
<organism evidence="6">
    <name type="scientific">uncultured Leishmania</name>
    <dbReference type="NCBI Taxonomy" id="1208841"/>
    <lineage>
        <taxon>Eukaryota</taxon>
        <taxon>Discoba</taxon>
        <taxon>Euglenozoa</taxon>
        <taxon>Kinetoplastea</taxon>
        <taxon>Metakinetoplastina</taxon>
        <taxon>Trypanosomatida</taxon>
        <taxon>Trypanosomatidae</taxon>
        <taxon>Leishmaniinae</taxon>
        <taxon>Leishmania</taxon>
        <taxon>environmental samples</taxon>
    </lineage>
</organism>
<feature type="compositionally biased region" description="Basic and acidic residues" evidence="4">
    <location>
        <begin position="88"/>
        <end position="98"/>
    </location>
</feature>
<accession>A0A060C044</accession>
<dbReference type="Gene3D" id="2.115.10.20">
    <property type="entry name" value="Glycosyl hydrolase domain, family 43"/>
    <property type="match status" value="1"/>
</dbReference>